<sequence>MTVLCFVFSHFFICRVKQEYRDGAKNFVETARRSVNRDLIICPCKKCLNHRYHPTKIVYEHLVINGMDPTYINWVFHGESPKTSTPNENNSKSLNTFRMFRDAFISDDFNVEPENEMRDEDLTTKVEDVETHLHDGCAKYTKLSAIVVLYKPKATHGLSDKGFDELLRILRDMLQENNVLPESLYSTKKLLKVFDLGYDKIHACINDCFLFRKELEHHEECPTCHESRWKVNEKTKHIYNGVPAKVLRFFPIIPRFKRMFKAPNIAKDLTCHSTHTSKDGKIRQLVDSPAWETIDDTWPCCASDPCNLRIRLAAYGFNPFRNLNSTHSTWPVVLVTCNLPPWKCMSKENLMLTLLIPRPKQPGNDIDVYLQPLIEDLIELWDAGVEVYDASKNSTFNLKAVLMWTINDFLAYGNLAGCYVKGKYACPACGLKTCSQRLKFSKKNVYMGHRHKDGTPVNNVVGEMIEKMEGIATDGSTTITKDALVQVVGKEHRGRV</sequence>
<protein>
    <recommendedName>
        <fullName evidence="1">Transposase-associated domain-containing protein</fullName>
    </recommendedName>
</protein>
<gene>
    <name evidence="2" type="ORF">Dsin_017436</name>
</gene>
<name>A0AAE0AF24_9ROSI</name>
<organism evidence="2 3">
    <name type="scientific">Dipteronia sinensis</name>
    <dbReference type="NCBI Taxonomy" id="43782"/>
    <lineage>
        <taxon>Eukaryota</taxon>
        <taxon>Viridiplantae</taxon>
        <taxon>Streptophyta</taxon>
        <taxon>Embryophyta</taxon>
        <taxon>Tracheophyta</taxon>
        <taxon>Spermatophyta</taxon>
        <taxon>Magnoliopsida</taxon>
        <taxon>eudicotyledons</taxon>
        <taxon>Gunneridae</taxon>
        <taxon>Pentapetalae</taxon>
        <taxon>rosids</taxon>
        <taxon>malvids</taxon>
        <taxon>Sapindales</taxon>
        <taxon>Sapindaceae</taxon>
        <taxon>Hippocastanoideae</taxon>
        <taxon>Acereae</taxon>
        <taxon>Dipteronia</taxon>
    </lineage>
</organism>
<dbReference type="Proteomes" id="UP001281410">
    <property type="component" value="Unassembled WGS sequence"/>
</dbReference>
<dbReference type="PANTHER" id="PTHR10775">
    <property type="entry name" value="OS08G0208400 PROTEIN"/>
    <property type="match status" value="1"/>
</dbReference>
<keyword evidence="3" id="KW-1185">Reference proteome</keyword>
<evidence type="ECO:0000313" key="3">
    <source>
        <dbReference type="Proteomes" id="UP001281410"/>
    </source>
</evidence>
<dbReference type="Pfam" id="PF02992">
    <property type="entry name" value="Transposase_21"/>
    <property type="match status" value="1"/>
</dbReference>
<proteinExistence type="predicted"/>
<dbReference type="Pfam" id="PF13963">
    <property type="entry name" value="Transpos_assoc"/>
    <property type="match status" value="1"/>
</dbReference>
<dbReference type="AlphaFoldDB" id="A0AAE0AF24"/>
<dbReference type="InterPro" id="IPR004242">
    <property type="entry name" value="Transposase_21"/>
</dbReference>
<dbReference type="InterPro" id="IPR029480">
    <property type="entry name" value="Transpos_assoc"/>
</dbReference>
<reference evidence="2" key="1">
    <citation type="journal article" date="2023" name="Plant J.">
        <title>Genome sequences and population genomics provide insights into the demographic history, inbreeding, and mutation load of two 'living fossil' tree species of Dipteronia.</title>
        <authorList>
            <person name="Feng Y."/>
            <person name="Comes H.P."/>
            <person name="Chen J."/>
            <person name="Zhu S."/>
            <person name="Lu R."/>
            <person name="Zhang X."/>
            <person name="Li P."/>
            <person name="Qiu J."/>
            <person name="Olsen K.M."/>
            <person name="Qiu Y."/>
        </authorList>
    </citation>
    <scope>NUCLEOTIDE SEQUENCE</scope>
    <source>
        <strain evidence="2">NBL</strain>
    </source>
</reference>
<dbReference type="PANTHER" id="PTHR10775:SF182">
    <property type="entry name" value="TRANSPOSON, EN_SPM-LIKE, TRANSPOSASE-ASSOCIATED DOMAIN PROTEIN-RELATED"/>
    <property type="match status" value="1"/>
</dbReference>
<accession>A0AAE0AF24</accession>
<dbReference type="EMBL" id="JANJYJ010000005">
    <property type="protein sequence ID" value="KAK3212730.1"/>
    <property type="molecule type" value="Genomic_DNA"/>
</dbReference>
<feature type="domain" description="Transposase-associated" evidence="1">
    <location>
        <begin position="15"/>
        <end position="79"/>
    </location>
</feature>
<comment type="caution">
    <text evidence="2">The sequence shown here is derived from an EMBL/GenBank/DDBJ whole genome shotgun (WGS) entry which is preliminary data.</text>
</comment>
<evidence type="ECO:0000313" key="2">
    <source>
        <dbReference type="EMBL" id="KAK3212730.1"/>
    </source>
</evidence>
<evidence type="ECO:0000259" key="1">
    <source>
        <dbReference type="Pfam" id="PF13963"/>
    </source>
</evidence>